<dbReference type="PANTHER" id="PTHR43750">
    <property type="entry name" value="UDP-GLUCOSE 6-DEHYDROGENASE TUAD"/>
    <property type="match status" value="1"/>
</dbReference>
<feature type="binding site" evidence="10">
    <location>
        <position position="121"/>
    </location>
    <ligand>
        <name>NAD(+)</name>
        <dbReference type="ChEBI" id="CHEBI:57540"/>
    </ligand>
</feature>
<dbReference type="InterPro" id="IPR001732">
    <property type="entry name" value="UDP-Glc/GDP-Man_DH_N"/>
</dbReference>
<dbReference type="EC" id="1.1.1.22" evidence="3 7"/>
<dbReference type="InterPro" id="IPR014026">
    <property type="entry name" value="UDP-Glc/GDP-Man_DH_dimer"/>
</dbReference>
<evidence type="ECO:0000256" key="1">
    <source>
        <dbReference type="ARBA" id="ARBA00004701"/>
    </source>
</evidence>
<dbReference type="Gene3D" id="3.40.50.720">
    <property type="entry name" value="NAD(P)-binding Rossmann-like Domain"/>
    <property type="match status" value="2"/>
</dbReference>
<evidence type="ECO:0000256" key="6">
    <source>
        <dbReference type="ARBA" id="ARBA00047473"/>
    </source>
</evidence>
<comment type="catalytic activity">
    <reaction evidence="6 7">
        <text>UDP-alpha-D-glucose + 2 NAD(+) + H2O = UDP-alpha-D-glucuronate + 2 NADH + 3 H(+)</text>
        <dbReference type="Rhea" id="RHEA:23596"/>
        <dbReference type="ChEBI" id="CHEBI:15377"/>
        <dbReference type="ChEBI" id="CHEBI:15378"/>
        <dbReference type="ChEBI" id="CHEBI:57540"/>
        <dbReference type="ChEBI" id="CHEBI:57945"/>
        <dbReference type="ChEBI" id="CHEBI:58052"/>
        <dbReference type="ChEBI" id="CHEBI:58885"/>
        <dbReference type="EC" id="1.1.1.22"/>
    </reaction>
</comment>
<feature type="binding site" evidence="10">
    <location>
        <position position="35"/>
    </location>
    <ligand>
        <name>NAD(+)</name>
        <dbReference type="ChEBI" id="CHEBI:57540"/>
    </ligand>
</feature>
<evidence type="ECO:0000256" key="3">
    <source>
        <dbReference type="ARBA" id="ARBA00012954"/>
    </source>
</evidence>
<dbReference type="Gene3D" id="1.20.5.100">
    <property type="entry name" value="Cytochrome c1, transmembrane anchor, C-terminal"/>
    <property type="match status" value="1"/>
</dbReference>
<dbReference type="SUPFAM" id="SSF51735">
    <property type="entry name" value="NAD(P)-binding Rossmann-fold domains"/>
    <property type="match status" value="1"/>
</dbReference>
<feature type="binding site" evidence="9">
    <location>
        <position position="266"/>
    </location>
    <ligand>
        <name>substrate</name>
    </ligand>
</feature>
<feature type="active site" description="Nucleophile" evidence="8">
    <location>
        <position position="269"/>
    </location>
</feature>
<proteinExistence type="inferred from homology"/>
<dbReference type="Pfam" id="PF00984">
    <property type="entry name" value="UDPG_MGDP_dh"/>
    <property type="match status" value="1"/>
</dbReference>
<dbReference type="GO" id="GO:0051287">
    <property type="term" value="F:NAD binding"/>
    <property type="evidence" value="ECO:0007669"/>
    <property type="project" value="InterPro"/>
</dbReference>
<organism evidence="12 13">
    <name type="scientific">Microbacterium rhizomatis</name>
    <dbReference type="NCBI Taxonomy" id="1631477"/>
    <lineage>
        <taxon>Bacteria</taxon>
        <taxon>Bacillati</taxon>
        <taxon>Actinomycetota</taxon>
        <taxon>Actinomycetes</taxon>
        <taxon>Micrococcales</taxon>
        <taxon>Microbacteriaceae</taxon>
        <taxon>Microbacterium</taxon>
    </lineage>
</organism>
<dbReference type="PANTHER" id="PTHR43750:SF3">
    <property type="entry name" value="UDP-GLUCOSE 6-DEHYDROGENASE TUAD"/>
    <property type="match status" value="1"/>
</dbReference>
<dbReference type="EMBL" id="VYSA01000002">
    <property type="protein sequence ID" value="KAA9107776.1"/>
    <property type="molecule type" value="Genomic_DNA"/>
</dbReference>
<name>A0A5J5IZN1_9MICO</name>
<dbReference type="AlphaFoldDB" id="A0A5J5IZN1"/>
<evidence type="ECO:0000313" key="12">
    <source>
        <dbReference type="EMBL" id="KAA9107776.1"/>
    </source>
</evidence>
<gene>
    <name evidence="12" type="ORF">F6B43_10075</name>
</gene>
<dbReference type="InterPro" id="IPR028357">
    <property type="entry name" value="UDPglc_DH_bac"/>
</dbReference>
<feature type="binding site" evidence="10">
    <location>
        <position position="150"/>
    </location>
    <ligand>
        <name>NAD(+)</name>
        <dbReference type="ChEBI" id="CHEBI:57540"/>
    </ligand>
</feature>
<dbReference type="InterPro" id="IPR017476">
    <property type="entry name" value="UDP-Glc/GDP-Man"/>
</dbReference>
<feature type="binding site" evidence="9">
    <location>
        <begin position="147"/>
        <end position="150"/>
    </location>
    <ligand>
        <name>substrate</name>
    </ligand>
</feature>
<accession>A0A5J5IZN1</accession>
<dbReference type="GO" id="GO:0000271">
    <property type="term" value="P:polysaccharide biosynthetic process"/>
    <property type="evidence" value="ECO:0007669"/>
    <property type="project" value="InterPro"/>
</dbReference>
<protein>
    <recommendedName>
        <fullName evidence="3 7">UDP-glucose 6-dehydrogenase</fullName>
        <ecNumber evidence="3 7">1.1.1.22</ecNumber>
    </recommendedName>
</protein>
<dbReference type="Proteomes" id="UP000325827">
    <property type="component" value="Unassembled WGS sequence"/>
</dbReference>
<feature type="binding site" evidence="9">
    <location>
        <begin position="258"/>
        <end position="262"/>
    </location>
    <ligand>
        <name>substrate</name>
    </ligand>
</feature>
<evidence type="ECO:0000256" key="9">
    <source>
        <dbReference type="PIRSR" id="PIRSR500134-2"/>
    </source>
</evidence>
<dbReference type="SMART" id="SM00984">
    <property type="entry name" value="UDPG_MGDP_dh_C"/>
    <property type="match status" value="1"/>
</dbReference>
<evidence type="ECO:0000313" key="13">
    <source>
        <dbReference type="Proteomes" id="UP000325827"/>
    </source>
</evidence>
<keyword evidence="13" id="KW-1185">Reference proteome</keyword>
<dbReference type="NCBIfam" id="TIGR03026">
    <property type="entry name" value="NDP-sugDHase"/>
    <property type="match status" value="1"/>
</dbReference>
<evidence type="ECO:0000256" key="5">
    <source>
        <dbReference type="ARBA" id="ARBA00023027"/>
    </source>
</evidence>
<comment type="pathway">
    <text evidence="1">Nucleotide-sugar biosynthesis; UDP-alpha-D-glucuronate biosynthesis; UDP-alpha-D-glucuronate from UDP-alpha-D-glucose: step 1/1.</text>
</comment>
<comment type="caution">
    <text evidence="12">The sequence shown here is derived from an EMBL/GenBank/DDBJ whole genome shotgun (WGS) entry which is preliminary data.</text>
</comment>
<feature type="binding site" evidence="10">
    <location>
        <position position="272"/>
    </location>
    <ligand>
        <name>NAD(+)</name>
        <dbReference type="ChEBI" id="CHEBI:57540"/>
    </ligand>
</feature>
<keyword evidence="5 7" id="KW-0520">NAD</keyword>
<dbReference type="Pfam" id="PF03721">
    <property type="entry name" value="UDPG_MGDP_dh_N"/>
    <property type="match status" value="1"/>
</dbReference>
<dbReference type="PIRSF" id="PIRSF000124">
    <property type="entry name" value="UDPglc_GDPman_dh"/>
    <property type="match status" value="1"/>
</dbReference>
<feature type="binding site" evidence="10">
    <location>
        <position position="30"/>
    </location>
    <ligand>
        <name>NAD(+)</name>
        <dbReference type="ChEBI" id="CHEBI:57540"/>
    </ligand>
</feature>
<dbReference type="PIRSF" id="PIRSF500134">
    <property type="entry name" value="UDPglc_DH_bac"/>
    <property type="match status" value="1"/>
</dbReference>
<feature type="domain" description="UDP-glucose/GDP-mannose dehydrogenase C-terminal" evidence="11">
    <location>
        <begin position="325"/>
        <end position="427"/>
    </location>
</feature>
<dbReference type="SUPFAM" id="SSF48179">
    <property type="entry name" value="6-phosphogluconate dehydrogenase C-terminal domain-like"/>
    <property type="match status" value="1"/>
</dbReference>
<dbReference type="SUPFAM" id="SSF52413">
    <property type="entry name" value="UDP-glucose/GDP-mannose dehydrogenase C-terminal domain"/>
    <property type="match status" value="1"/>
</dbReference>
<dbReference type="Pfam" id="PF03720">
    <property type="entry name" value="UDPG_MGDP_dh_C"/>
    <property type="match status" value="1"/>
</dbReference>
<dbReference type="InterPro" id="IPR036291">
    <property type="entry name" value="NAD(P)-bd_dom_sf"/>
</dbReference>
<keyword evidence="4 7" id="KW-0560">Oxidoreductase</keyword>
<dbReference type="GO" id="GO:0006065">
    <property type="term" value="P:UDP-glucuronate biosynthetic process"/>
    <property type="evidence" value="ECO:0007669"/>
    <property type="project" value="UniProtKB-UniPathway"/>
</dbReference>
<dbReference type="OrthoDB" id="5193947at2"/>
<dbReference type="InterPro" id="IPR008927">
    <property type="entry name" value="6-PGluconate_DH-like_C_sf"/>
</dbReference>
<dbReference type="InterPro" id="IPR036220">
    <property type="entry name" value="UDP-Glc/GDP-Man_DH_C_sf"/>
</dbReference>
<comment type="similarity">
    <text evidence="2 7">Belongs to the UDP-glucose/GDP-mannose dehydrogenase family.</text>
</comment>
<dbReference type="UniPathway" id="UPA00038">
    <property type="reaction ID" value="UER00491"/>
</dbReference>
<feature type="binding site" evidence="9">
    <location>
        <position position="332"/>
    </location>
    <ligand>
        <name>substrate</name>
    </ligand>
</feature>
<reference evidence="13" key="1">
    <citation type="submission" date="2019-09" db="EMBL/GenBank/DDBJ databases">
        <title>Mumia zhuanghuii sp. nov. isolated from the intestinal contents of plateau pika (Ochotona curzoniae) in the Qinghai-Tibet plateau of China.</title>
        <authorList>
            <person name="Tian Z."/>
        </authorList>
    </citation>
    <scope>NUCLEOTIDE SEQUENCE [LARGE SCALE GENOMIC DNA]</scope>
    <source>
        <strain evidence="13">JCM 30598</strain>
    </source>
</reference>
<evidence type="ECO:0000256" key="8">
    <source>
        <dbReference type="PIRSR" id="PIRSR500134-1"/>
    </source>
</evidence>
<dbReference type="InterPro" id="IPR014027">
    <property type="entry name" value="UDP-Glc/GDP-Man_DH_C"/>
</dbReference>
<dbReference type="GO" id="GO:0003979">
    <property type="term" value="F:UDP-glucose 6-dehydrogenase activity"/>
    <property type="evidence" value="ECO:0007669"/>
    <property type="project" value="UniProtKB-EC"/>
</dbReference>
<feature type="binding site" evidence="10">
    <location>
        <position position="85"/>
    </location>
    <ligand>
        <name>NAD(+)</name>
        <dbReference type="ChEBI" id="CHEBI:57540"/>
    </ligand>
</feature>
<evidence type="ECO:0000256" key="7">
    <source>
        <dbReference type="PIRNR" id="PIRNR000124"/>
    </source>
</evidence>
<dbReference type="RefSeq" id="WP_150448811.1">
    <property type="nucleotide sequence ID" value="NZ_VYSA01000002.1"/>
</dbReference>
<evidence type="ECO:0000256" key="4">
    <source>
        <dbReference type="ARBA" id="ARBA00023002"/>
    </source>
</evidence>
<evidence type="ECO:0000259" key="11">
    <source>
        <dbReference type="SMART" id="SM00984"/>
    </source>
</evidence>
<evidence type="ECO:0000256" key="10">
    <source>
        <dbReference type="PIRSR" id="PIRSR500134-3"/>
    </source>
</evidence>
<evidence type="ECO:0000256" key="2">
    <source>
        <dbReference type="ARBA" id="ARBA00006601"/>
    </source>
</evidence>
<feature type="binding site" evidence="10">
    <location>
        <position position="339"/>
    </location>
    <ligand>
        <name>NAD(+)</name>
        <dbReference type="ChEBI" id="CHEBI:57540"/>
    </ligand>
</feature>
<feature type="binding site" evidence="9">
    <location>
        <position position="213"/>
    </location>
    <ligand>
        <name>substrate</name>
    </ligand>
</feature>
<sequence>MRMSVIGCGYLGAVHAAAMASIGHDVVGIDVDARKIDTLSRGEAPFFEPGLQEILTEGIASGRLTFTTDMSRAKGAKVHFVGVGTPQQKDGYAADLTYVNAAIDGLLPYLSEGDLVAGKSTVPVGTSAELAPRIEATGATLVWNPEFLREGWAVQDTVDPDRLVVGVTIDPTTGTPDSDGERAADILREVYHPAVAKNTPFIVTDRPTAELVKVAANAFLATKISFINAMAEIAEVTGADVTQLADAIGHDARIGRRFLGAGIGFGGGCLPKDIRAFAARAEELGRGESVAFLREVDAINLRRRERAVELAVASLGGGVFKKNITVLGAAFKPHSDDVRDSPALDVAVRLHGLGAWVTVTDPAAIENARRIHPQLNYVHDRDEAIRGADAIILVTEWDEYRRELDPSHAGSLATGRIVIDGRNGLDAAAWRAAGWTYYGMGRP</sequence>